<evidence type="ECO:0000313" key="1">
    <source>
        <dbReference type="EMBL" id="JAU45587.1"/>
    </source>
</evidence>
<name>A0A1J3FNA2_NOCCA</name>
<accession>A0A1J3FNA2</accession>
<reference evidence="1" key="1">
    <citation type="submission" date="2016-07" db="EMBL/GenBank/DDBJ databases">
        <title>De novo transcriptome assembly of four accessions of the metal hyperaccumulator plant Noccaea caerulescens.</title>
        <authorList>
            <person name="Blande D."/>
            <person name="Halimaa P."/>
            <person name="Tervahauta A.I."/>
            <person name="Aarts M.G."/>
            <person name="Karenlampi S.O."/>
        </authorList>
    </citation>
    <scope>NUCLEOTIDE SEQUENCE</scope>
</reference>
<dbReference type="AlphaFoldDB" id="A0A1J3FNA2"/>
<proteinExistence type="predicted"/>
<organism evidence="1">
    <name type="scientific">Noccaea caerulescens</name>
    <name type="common">Alpine penny-cress</name>
    <name type="synonym">Thlaspi caerulescens</name>
    <dbReference type="NCBI Taxonomy" id="107243"/>
    <lineage>
        <taxon>Eukaryota</taxon>
        <taxon>Viridiplantae</taxon>
        <taxon>Streptophyta</taxon>
        <taxon>Embryophyta</taxon>
        <taxon>Tracheophyta</taxon>
        <taxon>Spermatophyta</taxon>
        <taxon>Magnoliopsida</taxon>
        <taxon>eudicotyledons</taxon>
        <taxon>Gunneridae</taxon>
        <taxon>Pentapetalae</taxon>
        <taxon>rosids</taxon>
        <taxon>malvids</taxon>
        <taxon>Brassicales</taxon>
        <taxon>Brassicaceae</taxon>
        <taxon>Coluteocarpeae</taxon>
        <taxon>Noccaea</taxon>
    </lineage>
</organism>
<gene>
    <name evidence="1" type="ORF">LC_TR2628_c2_g1_i1_g.8778</name>
</gene>
<protein>
    <submittedName>
        <fullName evidence="1">Uncharacterized protein</fullName>
    </submittedName>
</protein>
<dbReference type="EMBL" id="GEVK01007245">
    <property type="protein sequence ID" value="JAU45587.1"/>
    <property type="molecule type" value="Transcribed_RNA"/>
</dbReference>
<sequence>MHCNDTNQRVPLFLTESLCSFTNGESFELSKYKSKTLKKNNLKETKQKNIIAPKERRNKSKKNRDACTLFVLVVYYWTKKSLYEKSGLERRSKGLLPSVSFSIVIWPSLISVSSSKFSTFFFKISFSDSKSMFLFLHSFTSFHISSLSDNTFGNVTFMLAKSLAASWRLFSSRFEFSSFFTICSFRSFNWWLFTERLSNTFWISRCRTSLPRTPAATSACSCSISSSLEYSFSLNKLVTRLSALSSALKNFSTDWLFGSLGLAAFDATSLAFSSNKLVTVCKLLFRLSVPRRIPWTLISDSIRNCSFNPLLIDCESGE</sequence>